<keyword evidence="3 5" id="KW-1133">Transmembrane helix</keyword>
<dbReference type="CDD" id="cd01044">
    <property type="entry name" value="Ferritin_CCC1_N"/>
    <property type="match status" value="1"/>
</dbReference>
<feature type="transmembrane region" description="Helical" evidence="5">
    <location>
        <begin position="165"/>
        <end position="184"/>
    </location>
</feature>
<dbReference type="InterPro" id="IPR008217">
    <property type="entry name" value="Ccc1_fam"/>
</dbReference>
<evidence type="ECO:0000256" key="1">
    <source>
        <dbReference type="ARBA" id="ARBA00004127"/>
    </source>
</evidence>
<dbReference type="RefSeq" id="WP_154544794.1">
    <property type="nucleotide sequence ID" value="NZ_VULO01000007.1"/>
</dbReference>
<evidence type="ECO:0000313" key="6">
    <source>
        <dbReference type="EMBL" id="MSS84435.1"/>
    </source>
</evidence>
<dbReference type="Proteomes" id="UP000470875">
    <property type="component" value="Unassembled WGS sequence"/>
</dbReference>
<proteinExistence type="predicted"/>
<feature type="transmembrane region" description="Helical" evidence="5">
    <location>
        <begin position="279"/>
        <end position="300"/>
    </location>
</feature>
<feature type="transmembrane region" description="Helical" evidence="5">
    <location>
        <begin position="138"/>
        <end position="159"/>
    </location>
</feature>
<dbReference type="InterPro" id="IPR009078">
    <property type="entry name" value="Ferritin-like_SF"/>
</dbReference>
<dbReference type="SUPFAM" id="SSF47240">
    <property type="entry name" value="Ferritin-like"/>
    <property type="match status" value="1"/>
</dbReference>
<dbReference type="InterPro" id="IPR039376">
    <property type="entry name" value="Ferritin_CCC1_N"/>
</dbReference>
<dbReference type="GO" id="GO:0030026">
    <property type="term" value="P:intracellular manganese ion homeostasis"/>
    <property type="evidence" value="ECO:0007669"/>
    <property type="project" value="InterPro"/>
</dbReference>
<comment type="caution">
    <text evidence="6">The sequence shown here is derived from an EMBL/GenBank/DDBJ whole genome shotgun (WGS) entry which is preliminary data.</text>
</comment>
<gene>
    <name evidence="6" type="ORF">FYJ24_06595</name>
</gene>
<evidence type="ECO:0000256" key="3">
    <source>
        <dbReference type="ARBA" id="ARBA00022989"/>
    </source>
</evidence>
<feature type="transmembrane region" description="Helical" evidence="5">
    <location>
        <begin position="342"/>
        <end position="362"/>
    </location>
</feature>
<reference evidence="6 7" key="1">
    <citation type="submission" date="2019-08" db="EMBL/GenBank/DDBJ databases">
        <title>In-depth cultivation of the pig gut microbiome towards novel bacterial diversity and tailored functional studies.</title>
        <authorList>
            <person name="Wylensek D."/>
            <person name="Hitch T.C.A."/>
            <person name="Clavel T."/>
        </authorList>
    </citation>
    <scope>NUCLEOTIDE SEQUENCE [LARGE SCALE GENOMIC DNA]</scope>
    <source>
        <strain evidence="6 7">WB03_NA08</strain>
    </source>
</reference>
<evidence type="ECO:0000256" key="5">
    <source>
        <dbReference type="SAM" id="Phobius"/>
    </source>
</evidence>
<dbReference type="GO" id="GO:0005384">
    <property type="term" value="F:manganese ion transmembrane transporter activity"/>
    <property type="evidence" value="ECO:0007669"/>
    <property type="project" value="InterPro"/>
</dbReference>
<dbReference type="PANTHER" id="PTHR31851">
    <property type="entry name" value="FE(2+)/MN(2+) TRANSPORTER PCL1"/>
    <property type="match status" value="1"/>
</dbReference>
<evidence type="ECO:0000256" key="2">
    <source>
        <dbReference type="ARBA" id="ARBA00022692"/>
    </source>
</evidence>
<organism evidence="6 7">
    <name type="scientific">Scrofimicrobium canadense</name>
    <dbReference type="NCBI Taxonomy" id="2652290"/>
    <lineage>
        <taxon>Bacteria</taxon>
        <taxon>Bacillati</taxon>
        <taxon>Actinomycetota</taxon>
        <taxon>Actinomycetes</taxon>
        <taxon>Actinomycetales</taxon>
        <taxon>Actinomycetaceae</taxon>
        <taxon>Scrofimicrobium</taxon>
    </lineage>
</organism>
<keyword evidence="4 5" id="KW-0472">Membrane</keyword>
<evidence type="ECO:0000313" key="7">
    <source>
        <dbReference type="Proteomes" id="UP000470875"/>
    </source>
</evidence>
<comment type="subcellular location">
    <subcellularLocation>
        <location evidence="1">Endomembrane system</location>
        <topology evidence="1">Multi-pass membrane protein</topology>
    </subcellularLocation>
</comment>
<dbReference type="Pfam" id="PF01988">
    <property type="entry name" value="VIT1"/>
    <property type="match status" value="1"/>
</dbReference>
<protein>
    <submittedName>
        <fullName evidence="6">Rubrerythrin family protein</fullName>
    </submittedName>
</protein>
<dbReference type="AlphaFoldDB" id="A0A6N7W543"/>
<dbReference type="GO" id="GO:0012505">
    <property type="term" value="C:endomembrane system"/>
    <property type="evidence" value="ECO:0007669"/>
    <property type="project" value="UniProtKB-SubCell"/>
</dbReference>
<keyword evidence="7" id="KW-1185">Reference proteome</keyword>
<dbReference type="CDD" id="cd02433">
    <property type="entry name" value="Nodulin-21_like_2"/>
    <property type="match status" value="1"/>
</dbReference>
<keyword evidence="2 5" id="KW-0812">Transmembrane</keyword>
<name>A0A6N7W543_9ACTO</name>
<dbReference type="EMBL" id="VULO01000007">
    <property type="protein sequence ID" value="MSS84435.1"/>
    <property type="molecule type" value="Genomic_DNA"/>
</dbReference>
<sequence>MTPTKAQIRKWRRYLADERVEAQTYRNLAERRSGPTREIMLELAAAESRHEKHWLDLLGDKAYPPPKPRLFSRMLPALATVFGSVFVLALAQRSEQRTAYDADTDASRQMAADEHIHGEVIRSLAAESRAQMAGSFRAAVFGANDGLISNLALILGVAAAGMDSALVLTTGFAGLLAGALSMAAGEWISVTSQRELLDASTPDPEAHRSVPALDVDANELALLFRARGESPERASEHAREVFNTLGQPTITSSGSIPLRSSIAEGATGASEEVGKPWQAGLSSFVFFAVGAFIPLVPHLLGMQGLLAIVTSAAIVGIVLLFTGGLVGILSGRAAWRGALRQLAIGYAAAAVTYSLGLLFGVATA</sequence>
<accession>A0A6N7W543</accession>
<evidence type="ECO:0000256" key="4">
    <source>
        <dbReference type="ARBA" id="ARBA00023136"/>
    </source>
</evidence>
<feature type="transmembrane region" description="Helical" evidence="5">
    <location>
        <begin position="306"/>
        <end position="330"/>
    </location>
</feature>